<dbReference type="Proteomes" id="UP001449795">
    <property type="component" value="Chromosome"/>
</dbReference>
<sequence length="244" mass="25630">MSYQNKVALVTGANRGIGAAITRELLKSNVAKVYATARRADSLPHFGDSRVVPLQLDVTSDTSVANAIHAAKDVDILINNAGTMAYGNWIDSAQDVIEADMNTNFYGTLRVTRAFLPQFTSRGSGTIANVVSIVGLAPVPLLAGYSASKAALQSFTQSLRGTLAKSGITVLGIYPGPVDTDLAKGIPLAKEQPEVVAAKIIQGIAESQSYIFPDAMALQVELLWASNGRELEVALRAAEEGAAA</sequence>
<keyword evidence="5" id="KW-1185">Reference proteome</keyword>
<dbReference type="EMBL" id="CP152276">
    <property type="protein sequence ID" value="XAE42118.1"/>
    <property type="molecule type" value="Genomic_DNA"/>
</dbReference>
<dbReference type="Gene3D" id="3.40.50.720">
    <property type="entry name" value="NAD(P)-binding Rossmann-like Domain"/>
    <property type="match status" value="1"/>
</dbReference>
<gene>
    <name evidence="4" type="ORF">AAC691_17885</name>
</gene>
<dbReference type="Pfam" id="PF00106">
    <property type="entry name" value="adh_short"/>
    <property type="match status" value="1"/>
</dbReference>
<comment type="similarity">
    <text evidence="1 3">Belongs to the short-chain dehydrogenases/reductases (SDR) family.</text>
</comment>
<dbReference type="PRINTS" id="PR00080">
    <property type="entry name" value="SDRFAMILY"/>
</dbReference>
<accession>A0ABZ3D394</accession>
<dbReference type="InterPro" id="IPR020904">
    <property type="entry name" value="Sc_DH/Rdtase_CS"/>
</dbReference>
<dbReference type="RefSeq" id="WP_342627918.1">
    <property type="nucleotide sequence ID" value="NZ_CP152276.1"/>
</dbReference>
<organism evidence="4 5">
    <name type="scientific">Nguyenibacter vanlangensis</name>
    <dbReference type="NCBI Taxonomy" id="1216886"/>
    <lineage>
        <taxon>Bacteria</taxon>
        <taxon>Pseudomonadati</taxon>
        <taxon>Pseudomonadota</taxon>
        <taxon>Alphaproteobacteria</taxon>
        <taxon>Acetobacterales</taxon>
        <taxon>Acetobacteraceae</taxon>
        <taxon>Nguyenibacter</taxon>
    </lineage>
</organism>
<proteinExistence type="inferred from homology"/>
<dbReference type="PRINTS" id="PR00081">
    <property type="entry name" value="GDHRDH"/>
</dbReference>
<evidence type="ECO:0000256" key="3">
    <source>
        <dbReference type="RuleBase" id="RU000363"/>
    </source>
</evidence>
<keyword evidence="2" id="KW-0560">Oxidoreductase</keyword>
<evidence type="ECO:0000256" key="1">
    <source>
        <dbReference type="ARBA" id="ARBA00006484"/>
    </source>
</evidence>
<protein>
    <submittedName>
        <fullName evidence="4">SDR family NAD(P)-dependent oxidoreductase</fullName>
    </submittedName>
</protein>
<dbReference type="PROSITE" id="PS00061">
    <property type="entry name" value="ADH_SHORT"/>
    <property type="match status" value="1"/>
</dbReference>
<dbReference type="PANTHER" id="PTHR44169:SF6">
    <property type="entry name" value="NADPH-DEPENDENT 1-ACYLDIHYDROXYACETONE PHOSPHATE REDUCTASE"/>
    <property type="match status" value="1"/>
</dbReference>
<evidence type="ECO:0000313" key="4">
    <source>
        <dbReference type="EMBL" id="XAE42118.1"/>
    </source>
</evidence>
<dbReference type="InterPro" id="IPR002347">
    <property type="entry name" value="SDR_fam"/>
</dbReference>
<dbReference type="SUPFAM" id="SSF51735">
    <property type="entry name" value="NAD(P)-binding Rossmann-fold domains"/>
    <property type="match status" value="1"/>
</dbReference>
<reference evidence="4 5" key="1">
    <citation type="submission" date="2024-04" db="EMBL/GenBank/DDBJ databases">
        <title>Complete genome sequence of Nguyenibacter vanlangesis HBCM-1154, a strain capable of nitrogen fixation, IAA production, and phosphorus solubilization isolated from sugarcane soil.</title>
        <authorList>
            <person name="MY HANH P."/>
        </authorList>
    </citation>
    <scope>NUCLEOTIDE SEQUENCE [LARGE SCALE GENOMIC DNA]</scope>
    <source>
        <strain evidence="4 5">HBCM 1154</strain>
    </source>
</reference>
<evidence type="ECO:0000256" key="2">
    <source>
        <dbReference type="ARBA" id="ARBA00023002"/>
    </source>
</evidence>
<dbReference type="InterPro" id="IPR036291">
    <property type="entry name" value="NAD(P)-bd_dom_sf"/>
</dbReference>
<name>A0ABZ3D394_9PROT</name>
<evidence type="ECO:0000313" key="5">
    <source>
        <dbReference type="Proteomes" id="UP001449795"/>
    </source>
</evidence>
<dbReference type="PANTHER" id="PTHR44169">
    <property type="entry name" value="NADPH-DEPENDENT 1-ACYLDIHYDROXYACETONE PHOSPHATE REDUCTASE"/>
    <property type="match status" value="1"/>
</dbReference>